<reference evidence="1" key="1">
    <citation type="submission" date="2017-02" db="UniProtKB">
        <authorList>
            <consortium name="WormBaseParasite"/>
        </authorList>
    </citation>
    <scope>IDENTIFICATION</scope>
</reference>
<organism evidence="1">
    <name type="scientific">Anisakis simplex</name>
    <name type="common">Herring worm</name>
    <dbReference type="NCBI Taxonomy" id="6269"/>
    <lineage>
        <taxon>Eukaryota</taxon>
        <taxon>Metazoa</taxon>
        <taxon>Ecdysozoa</taxon>
        <taxon>Nematoda</taxon>
        <taxon>Chromadorea</taxon>
        <taxon>Rhabditida</taxon>
        <taxon>Spirurina</taxon>
        <taxon>Ascaridomorpha</taxon>
        <taxon>Ascaridoidea</taxon>
        <taxon>Anisakidae</taxon>
        <taxon>Anisakis</taxon>
        <taxon>Anisakis simplex complex</taxon>
    </lineage>
</organism>
<dbReference type="WBParaSite" id="ASIM_0000520701-mRNA-1">
    <property type="protein sequence ID" value="ASIM_0000520701-mRNA-1"/>
    <property type="gene ID" value="ASIM_0000520701"/>
</dbReference>
<protein>
    <submittedName>
        <fullName evidence="1">Glucuronosyltransferase</fullName>
    </submittedName>
</protein>
<accession>A0A0M3JC77</accession>
<proteinExistence type="predicted"/>
<dbReference type="AlphaFoldDB" id="A0A0M3JC77"/>
<sequence length="157" mass="18176">LVKAGHDVHFLETSSEEDSFQFPKGITNHFMHIPTRVPKDLSEMWKGFSEPEVLVELFSIGDEAVHSVMKNASEQIKEVMSTEWDVVFSDDLFAMGGFGMALRNSRINRKPYIMYSTTIMLQLYGWEQALCEENNFNLIPVLWKFLLKLSLLIWLNI</sequence>
<name>A0A0M3JC77_ANISI</name>
<evidence type="ECO:0000313" key="1">
    <source>
        <dbReference type="WBParaSite" id="ASIM_0000520701-mRNA-1"/>
    </source>
</evidence>